<sequence length="133" mass="13517">MRLAAAAARTALVEPPLLRGRAFPAALATSTLFFATMNGLMITVVLHPELGLPRGPLATGLTLLPRSVGLAAASRAAGARLVPRDGTRVLHAGLATIAAGPAAAVLARRAAPAAPAPCGGRRRPYGFCRRHSG</sequence>
<evidence type="ECO:0000256" key="1">
    <source>
        <dbReference type="SAM" id="Phobius"/>
    </source>
</evidence>
<evidence type="ECO:0008006" key="4">
    <source>
        <dbReference type="Google" id="ProtNLM"/>
    </source>
</evidence>
<keyword evidence="1" id="KW-0812">Transmembrane</keyword>
<accession>A0ABP4E7A6</accession>
<organism evidence="2 3">
    <name type="scientific">Kitasatospora arboriphila</name>
    <dbReference type="NCBI Taxonomy" id="258052"/>
    <lineage>
        <taxon>Bacteria</taxon>
        <taxon>Bacillati</taxon>
        <taxon>Actinomycetota</taxon>
        <taxon>Actinomycetes</taxon>
        <taxon>Kitasatosporales</taxon>
        <taxon>Streptomycetaceae</taxon>
        <taxon>Kitasatospora</taxon>
    </lineage>
</organism>
<protein>
    <recommendedName>
        <fullName evidence="4">MFS transporter</fullName>
    </recommendedName>
</protein>
<dbReference type="Proteomes" id="UP001499987">
    <property type="component" value="Unassembled WGS sequence"/>
</dbReference>
<proteinExistence type="predicted"/>
<reference evidence="3" key="1">
    <citation type="journal article" date="2019" name="Int. J. Syst. Evol. Microbiol.">
        <title>The Global Catalogue of Microorganisms (GCM) 10K type strain sequencing project: providing services to taxonomists for standard genome sequencing and annotation.</title>
        <authorList>
            <consortium name="The Broad Institute Genomics Platform"/>
            <consortium name="The Broad Institute Genome Sequencing Center for Infectious Disease"/>
            <person name="Wu L."/>
            <person name="Ma J."/>
        </authorList>
    </citation>
    <scope>NUCLEOTIDE SEQUENCE [LARGE SCALE GENOMIC DNA]</scope>
    <source>
        <strain evidence="3">JCM 13002</strain>
    </source>
</reference>
<keyword evidence="1" id="KW-0472">Membrane</keyword>
<gene>
    <name evidence="2" type="ORF">GCM10009663_38490</name>
</gene>
<evidence type="ECO:0000313" key="2">
    <source>
        <dbReference type="EMBL" id="GAA1091012.1"/>
    </source>
</evidence>
<comment type="caution">
    <text evidence="2">The sequence shown here is derived from an EMBL/GenBank/DDBJ whole genome shotgun (WGS) entry which is preliminary data.</text>
</comment>
<name>A0ABP4E7A6_9ACTN</name>
<keyword evidence="1" id="KW-1133">Transmembrane helix</keyword>
<feature type="transmembrane region" description="Helical" evidence="1">
    <location>
        <begin position="23"/>
        <end position="46"/>
    </location>
</feature>
<keyword evidence="3" id="KW-1185">Reference proteome</keyword>
<evidence type="ECO:0000313" key="3">
    <source>
        <dbReference type="Proteomes" id="UP001499987"/>
    </source>
</evidence>
<dbReference type="EMBL" id="BAAALD010000035">
    <property type="protein sequence ID" value="GAA1091012.1"/>
    <property type="molecule type" value="Genomic_DNA"/>
</dbReference>